<feature type="region of interest" description="Disordered" evidence="1">
    <location>
        <begin position="1"/>
        <end position="28"/>
    </location>
</feature>
<evidence type="ECO:0000256" key="1">
    <source>
        <dbReference type="SAM" id="MobiDB-lite"/>
    </source>
</evidence>
<proteinExistence type="predicted"/>
<dbReference type="EMBL" id="UINC01078069">
    <property type="protein sequence ID" value="SVC18778.1"/>
    <property type="molecule type" value="Genomic_DNA"/>
</dbReference>
<accession>A0A382K3F7</accession>
<feature type="compositionally biased region" description="Polar residues" evidence="1">
    <location>
        <begin position="1"/>
        <end position="14"/>
    </location>
</feature>
<reference evidence="2" key="1">
    <citation type="submission" date="2018-05" db="EMBL/GenBank/DDBJ databases">
        <authorList>
            <person name="Lanie J.A."/>
            <person name="Ng W.-L."/>
            <person name="Kazmierczak K.M."/>
            <person name="Andrzejewski T.M."/>
            <person name="Davidsen T.M."/>
            <person name="Wayne K.J."/>
            <person name="Tettelin H."/>
            <person name="Glass J.I."/>
            <person name="Rusch D."/>
            <person name="Podicherti R."/>
            <person name="Tsui H.-C.T."/>
            <person name="Winkler M.E."/>
        </authorList>
    </citation>
    <scope>NUCLEOTIDE SEQUENCE</scope>
</reference>
<sequence length="28" mass="2989">MDPSQESINVTNDNSLEDSPAQKIGDSP</sequence>
<gene>
    <name evidence="2" type="ORF">METZ01_LOCUS271632</name>
</gene>
<dbReference type="AlphaFoldDB" id="A0A382K3F7"/>
<protein>
    <submittedName>
        <fullName evidence="2">Uncharacterized protein</fullName>
    </submittedName>
</protein>
<feature type="non-terminal residue" evidence="2">
    <location>
        <position position="28"/>
    </location>
</feature>
<evidence type="ECO:0000313" key="2">
    <source>
        <dbReference type="EMBL" id="SVC18778.1"/>
    </source>
</evidence>
<name>A0A382K3F7_9ZZZZ</name>
<organism evidence="2">
    <name type="scientific">marine metagenome</name>
    <dbReference type="NCBI Taxonomy" id="408172"/>
    <lineage>
        <taxon>unclassified sequences</taxon>
        <taxon>metagenomes</taxon>
        <taxon>ecological metagenomes</taxon>
    </lineage>
</organism>